<protein>
    <submittedName>
        <fullName evidence="2">Uncharacterized protein</fullName>
    </submittedName>
</protein>
<sequence>MAGDRVAGPDPDGDPAILVHRHEGLLVGEVVADEDRAPAGIGRLAQEGPDGMALRGARRQDLGHRLALLQPVGFAEDAGDRGRGRLRPHGIGLVREPPMHRDRAALVLDQHAVEIGDRPLQGLDARPKGGMRRRIAAGHPAVSALLDPVQAGDVEALRRQEPVDRGDRPPGHERHRPAEAPAQPREAGGQVGRDHHPVGPGRDLHQGAVEVEEEGEGGVGQGIESPVAGRDRRGGATGPHPLLSGAWPWHRRPRGATTPRGSGEAMPDRNRIRAPKRRRRGDIVSRSRGRPCRAAGSFVRTDSIPKGVISAPRRARQAFASSPVVPPLGKASSRCPAAPGAPLSAAATGALNDLTRILLRCRGLVMQRNP</sequence>
<evidence type="ECO:0000256" key="1">
    <source>
        <dbReference type="SAM" id="MobiDB-lite"/>
    </source>
</evidence>
<feature type="compositionally biased region" description="Basic and acidic residues" evidence="1">
    <location>
        <begin position="155"/>
        <end position="178"/>
    </location>
</feature>
<reference evidence="2 3" key="1">
    <citation type="journal article" date="2015" name="Genome Announc.">
        <title>Complete Genome Sequence of Methylobacterium aquaticum Strain 22A, Isolated from Racomitrium japonicum Moss.</title>
        <authorList>
            <person name="Tani A."/>
            <person name="Ogura Y."/>
            <person name="Hayashi T."/>
            <person name="Kimbara K."/>
        </authorList>
    </citation>
    <scope>NUCLEOTIDE SEQUENCE [LARGE SCALE GENOMIC DNA]</scope>
    <source>
        <strain evidence="2 3">MA-22A</strain>
    </source>
</reference>
<dbReference type="KEGG" id="maqu:Maq22A_c27850"/>
<name>A0A1Y0ZFY9_9HYPH</name>
<feature type="region of interest" description="Disordered" evidence="1">
    <location>
        <begin position="146"/>
        <end position="290"/>
    </location>
</feature>
<feature type="compositionally biased region" description="Basic and acidic residues" evidence="1">
    <location>
        <begin position="192"/>
        <end position="205"/>
    </location>
</feature>
<accession>A0A1Y0ZFY9</accession>
<reference evidence="3" key="2">
    <citation type="submission" date="2015-01" db="EMBL/GenBank/DDBJ databases">
        <title>Complete genome sequence of Methylobacterium aquaticum strain 22A.</title>
        <authorList>
            <person name="Tani A."/>
            <person name="Ogura Y."/>
            <person name="Hayashi T."/>
        </authorList>
    </citation>
    <scope>NUCLEOTIDE SEQUENCE [LARGE SCALE GENOMIC DNA]</scope>
    <source>
        <strain evidence="3">MA-22A</strain>
    </source>
</reference>
<dbReference type="AlphaFoldDB" id="A0A1Y0ZFY9"/>
<evidence type="ECO:0000313" key="3">
    <source>
        <dbReference type="Proteomes" id="UP000061432"/>
    </source>
</evidence>
<dbReference type="EMBL" id="AP014704">
    <property type="protein sequence ID" value="BAR47076.1"/>
    <property type="molecule type" value="Genomic_DNA"/>
</dbReference>
<evidence type="ECO:0000313" key="2">
    <source>
        <dbReference type="EMBL" id="BAR47076.1"/>
    </source>
</evidence>
<proteinExistence type="predicted"/>
<dbReference type="Proteomes" id="UP000061432">
    <property type="component" value="Chromosome"/>
</dbReference>
<gene>
    <name evidence="2" type="ORF">Maq22A_c27850</name>
</gene>
<organism evidence="2 3">
    <name type="scientific">Methylobacterium aquaticum</name>
    <dbReference type="NCBI Taxonomy" id="270351"/>
    <lineage>
        <taxon>Bacteria</taxon>
        <taxon>Pseudomonadati</taxon>
        <taxon>Pseudomonadota</taxon>
        <taxon>Alphaproteobacteria</taxon>
        <taxon>Hyphomicrobiales</taxon>
        <taxon>Methylobacteriaceae</taxon>
        <taxon>Methylobacterium</taxon>
    </lineage>
</organism>